<dbReference type="GO" id="GO:0000166">
    <property type="term" value="F:nucleotide binding"/>
    <property type="evidence" value="ECO:0007669"/>
    <property type="project" value="UniProtKB-KW"/>
</dbReference>
<dbReference type="Gene3D" id="3.40.50.10260">
    <property type="entry name" value="YjeF N-terminal domain"/>
    <property type="match status" value="1"/>
</dbReference>
<comment type="caution">
    <text evidence="1">Lacks conserved residue(s) required for the propagation of feature annotation.</text>
</comment>
<comment type="function">
    <text evidence="1">Catalyzes the epimerization of the S- and R-forms of NAD(P)HX, a damaged form of NAD(P)H that is a result of enzymatic or heat-dependent hydration. This is a prerequisite for the S-specific NAD(P)H-hydrate dehydratase to allow the repair of both epimers of NAD(P)HX.</text>
</comment>
<dbReference type="GO" id="GO:0052856">
    <property type="term" value="F:NAD(P)HX epimerase activity"/>
    <property type="evidence" value="ECO:0007669"/>
    <property type="project" value="UniProtKB-UniRule"/>
</dbReference>
<evidence type="ECO:0000313" key="4">
    <source>
        <dbReference type="Proteomes" id="UP001183582"/>
    </source>
</evidence>
<protein>
    <recommendedName>
        <fullName evidence="1">NAD(P)H-hydrate epimerase</fullName>
        <ecNumber evidence="1">5.1.99.6</ecNumber>
    </recommendedName>
    <alternativeName>
        <fullName evidence="1">NAD(P)HX epimerase</fullName>
    </alternativeName>
</protein>
<feature type="binding site" evidence="1">
    <location>
        <begin position="148"/>
        <end position="154"/>
    </location>
    <ligand>
        <name>(6S)-NADPHX</name>
        <dbReference type="ChEBI" id="CHEBI:64076"/>
    </ligand>
</feature>
<dbReference type="PROSITE" id="PS51385">
    <property type="entry name" value="YJEF_N"/>
    <property type="match status" value="1"/>
</dbReference>
<keyword evidence="1" id="KW-0479">Metal-binding</keyword>
<comment type="caution">
    <text evidence="3">The sequence shown here is derived from an EMBL/GenBank/DDBJ whole genome shotgun (WGS) entry which is preliminary data.</text>
</comment>
<keyword evidence="1" id="KW-0547">Nucleotide-binding</keyword>
<feature type="binding site" evidence="1">
    <location>
        <position position="144"/>
    </location>
    <ligand>
        <name>K(+)</name>
        <dbReference type="ChEBI" id="CHEBI:29103"/>
    </ligand>
</feature>
<comment type="similarity">
    <text evidence="1">Belongs to the NnrE/AIBP family.</text>
</comment>
<feature type="binding site" evidence="1">
    <location>
        <position position="85"/>
    </location>
    <ligand>
        <name>K(+)</name>
        <dbReference type="ChEBI" id="CHEBI:29103"/>
    </ligand>
</feature>
<keyword evidence="1" id="KW-0521">NADP</keyword>
<comment type="cofactor">
    <cofactor evidence="1">
        <name>K(+)</name>
        <dbReference type="ChEBI" id="CHEBI:29103"/>
    </cofactor>
    <text evidence="1">Binds 1 potassium ion per subunit.</text>
</comment>
<evidence type="ECO:0000256" key="1">
    <source>
        <dbReference type="HAMAP-Rule" id="MF_01966"/>
    </source>
</evidence>
<dbReference type="HAMAP" id="MF_01966">
    <property type="entry name" value="NADHX_epimerase"/>
    <property type="match status" value="1"/>
</dbReference>
<dbReference type="Pfam" id="PF03853">
    <property type="entry name" value="YjeF_N"/>
    <property type="match status" value="1"/>
</dbReference>
<keyword evidence="1" id="KW-0630">Potassium</keyword>
<dbReference type="GO" id="GO:0046872">
    <property type="term" value="F:metal ion binding"/>
    <property type="evidence" value="ECO:0007669"/>
    <property type="project" value="UniProtKB-KW"/>
</dbReference>
<feature type="domain" description="YjeF N-terminal" evidence="2">
    <location>
        <begin position="28"/>
        <end position="238"/>
    </location>
</feature>
<evidence type="ECO:0000313" key="3">
    <source>
        <dbReference type="EMBL" id="MDS0245906.1"/>
    </source>
</evidence>
<evidence type="ECO:0000259" key="2">
    <source>
        <dbReference type="PROSITE" id="PS51385"/>
    </source>
</evidence>
<keyword evidence="1 3" id="KW-0413">Isomerase</keyword>
<feature type="binding site" evidence="1">
    <location>
        <position position="181"/>
    </location>
    <ligand>
        <name>(6S)-NADPHX</name>
        <dbReference type="ChEBI" id="CHEBI:64076"/>
    </ligand>
</feature>
<comment type="catalytic activity">
    <reaction evidence="1">
        <text>(6R)-NADPHX = (6S)-NADPHX</text>
        <dbReference type="Rhea" id="RHEA:32227"/>
        <dbReference type="ChEBI" id="CHEBI:64076"/>
        <dbReference type="ChEBI" id="CHEBI:64077"/>
        <dbReference type="EC" id="5.1.99.6"/>
    </reaction>
</comment>
<gene>
    <name evidence="1" type="primary">nnrE</name>
    <name evidence="3" type="ORF">KZC50_09835</name>
</gene>
<reference evidence="3 4" key="1">
    <citation type="submission" date="2021-06" db="EMBL/GenBank/DDBJ databases">
        <title>Genome-based taxonomic framework of Microbacterium strains isolated from marine environment, the description of four new species and reclassification of four preexisting species.</title>
        <authorList>
            <person name="Lee S.D."/>
            <person name="Kim S.-M."/>
            <person name="Byeon Y.-S."/>
            <person name="Yang H.L."/>
            <person name="Kim I.S."/>
        </authorList>
    </citation>
    <scope>NUCLEOTIDE SEQUENCE [LARGE SCALE GENOMIC DNA]</scope>
    <source>
        <strain evidence="3 4">KACC 20514</strain>
    </source>
</reference>
<proteinExistence type="inferred from homology"/>
<dbReference type="AlphaFoldDB" id="A0AAJ2M0Y9"/>
<feature type="binding site" evidence="1">
    <location>
        <position position="184"/>
    </location>
    <ligand>
        <name>K(+)</name>
        <dbReference type="ChEBI" id="CHEBI:29103"/>
    </ligand>
</feature>
<dbReference type="InterPro" id="IPR036652">
    <property type="entry name" value="YjeF_N_dom_sf"/>
</dbReference>
<accession>A0AAJ2M0Y9</accession>
<dbReference type="NCBIfam" id="TIGR00197">
    <property type="entry name" value="yjeF_nterm"/>
    <property type="match status" value="1"/>
</dbReference>
<name>A0AAJ2M0Y9_9MICO</name>
<comment type="catalytic activity">
    <reaction evidence="1">
        <text>(6R)-NADHX = (6S)-NADHX</text>
        <dbReference type="Rhea" id="RHEA:32215"/>
        <dbReference type="ChEBI" id="CHEBI:64074"/>
        <dbReference type="ChEBI" id="CHEBI:64075"/>
        <dbReference type="EC" id="5.1.99.6"/>
    </reaction>
</comment>
<dbReference type="Proteomes" id="UP001183582">
    <property type="component" value="Unassembled WGS sequence"/>
</dbReference>
<sequence>MPQWSAQRRTTPVAETRPIVPVFPADAIRNAEKPLLEAGEPLMRRAAAALAAVAHAELASDAEQIPSGTHVRRPRVLVLAGPGDNGGDALYAAVELTEGADVDVLLVSDRFHEAAFAAALAAGARRVEMSAARDSASEYTLILDGIVGIGASAALRGTSREVVRVLRPLVASAGTSVIAVDLPSGVDPDTGAHDDVVLPASVTVTFGGMKAGLVGEDGAPVAGRVILVDLGLDLLPDAGVGTAQISAVVSG</sequence>
<dbReference type="InterPro" id="IPR004443">
    <property type="entry name" value="YjeF_N_dom"/>
</dbReference>
<dbReference type="EC" id="5.1.99.6" evidence="1"/>
<keyword evidence="1" id="KW-0520">NAD</keyword>
<feature type="binding site" evidence="1">
    <location>
        <begin position="84"/>
        <end position="88"/>
    </location>
    <ligand>
        <name>(6S)-NADPHX</name>
        <dbReference type="ChEBI" id="CHEBI:64076"/>
    </ligand>
</feature>
<dbReference type="SUPFAM" id="SSF64153">
    <property type="entry name" value="YjeF N-terminal domain-like"/>
    <property type="match status" value="1"/>
</dbReference>
<dbReference type="EMBL" id="JAHWXH010000002">
    <property type="protein sequence ID" value="MDS0245906.1"/>
    <property type="molecule type" value="Genomic_DNA"/>
</dbReference>
<organism evidence="3 4">
    <name type="scientific">Microbacterium aurantiacum</name>
    <dbReference type="NCBI Taxonomy" id="162393"/>
    <lineage>
        <taxon>Bacteria</taxon>
        <taxon>Bacillati</taxon>
        <taxon>Actinomycetota</taxon>
        <taxon>Actinomycetes</taxon>
        <taxon>Micrococcales</taxon>
        <taxon>Microbacteriaceae</taxon>
        <taxon>Microbacterium</taxon>
    </lineage>
</organism>